<name>A0ACD3ABQ8_9AGAR</name>
<keyword evidence="2" id="KW-1185">Reference proteome</keyword>
<accession>A0ACD3ABQ8</accession>
<evidence type="ECO:0000313" key="2">
    <source>
        <dbReference type="Proteomes" id="UP000308600"/>
    </source>
</evidence>
<dbReference type="Proteomes" id="UP000308600">
    <property type="component" value="Unassembled WGS sequence"/>
</dbReference>
<dbReference type="EMBL" id="ML208540">
    <property type="protein sequence ID" value="TFK63105.1"/>
    <property type="molecule type" value="Genomic_DNA"/>
</dbReference>
<protein>
    <submittedName>
        <fullName evidence="1">Uncharacterized protein</fullName>
    </submittedName>
</protein>
<gene>
    <name evidence="1" type="ORF">BDN72DRAFT_338071</name>
</gene>
<sequence>MSYSNTNATASSSNSNAVASSSSAGATTSTSTRRRRAMSPTDHNGMYDLPELHYDYDYPSTHLTTHLPYHGDLQNIHDLPSSSLPHLPSSSLPTHLPYDTLPNINHLPNPFHTHLLPNPFHVHTHLPHHPLPHQLPNFNQPSLGLPNTTTTTQNELSPIFAHLNAAATLAQNFVSRHSASPHSHAHAHAYAQGHAQGQELPLPHGLLEFLRELVVNLPRTDTEWPWARYVLTLLPSLPSLPFLHANYNGTCQQQTYHRSRICNLVIVSPLPSQSNPISRQNEPT</sequence>
<reference evidence="1 2" key="1">
    <citation type="journal article" date="2019" name="Nat. Ecol. Evol.">
        <title>Megaphylogeny resolves global patterns of mushroom evolution.</title>
        <authorList>
            <person name="Varga T."/>
            <person name="Krizsan K."/>
            <person name="Foldi C."/>
            <person name="Dima B."/>
            <person name="Sanchez-Garcia M."/>
            <person name="Sanchez-Ramirez S."/>
            <person name="Szollosi G.J."/>
            <person name="Szarkandi J.G."/>
            <person name="Papp V."/>
            <person name="Albert L."/>
            <person name="Andreopoulos W."/>
            <person name="Angelini C."/>
            <person name="Antonin V."/>
            <person name="Barry K.W."/>
            <person name="Bougher N.L."/>
            <person name="Buchanan P."/>
            <person name="Buyck B."/>
            <person name="Bense V."/>
            <person name="Catcheside P."/>
            <person name="Chovatia M."/>
            <person name="Cooper J."/>
            <person name="Damon W."/>
            <person name="Desjardin D."/>
            <person name="Finy P."/>
            <person name="Geml J."/>
            <person name="Haridas S."/>
            <person name="Hughes K."/>
            <person name="Justo A."/>
            <person name="Karasinski D."/>
            <person name="Kautmanova I."/>
            <person name="Kiss B."/>
            <person name="Kocsube S."/>
            <person name="Kotiranta H."/>
            <person name="LaButti K.M."/>
            <person name="Lechner B.E."/>
            <person name="Liimatainen K."/>
            <person name="Lipzen A."/>
            <person name="Lukacs Z."/>
            <person name="Mihaltcheva S."/>
            <person name="Morgado L.N."/>
            <person name="Niskanen T."/>
            <person name="Noordeloos M.E."/>
            <person name="Ohm R.A."/>
            <person name="Ortiz-Santana B."/>
            <person name="Ovrebo C."/>
            <person name="Racz N."/>
            <person name="Riley R."/>
            <person name="Savchenko A."/>
            <person name="Shiryaev A."/>
            <person name="Soop K."/>
            <person name="Spirin V."/>
            <person name="Szebenyi C."/>
            <person name="Tomsovsky M."/>
            <person name="Tulloss R.E."/>
            <person name="Uehling J."/>
            <person name="Grigoriev I.V."/>
            <person name="Vagvolgyi C."/>
            <person name="Papp T."/>
            <person name="Martin F.M."/>
            <person name="Miettinen O."/>
            <person name="Hibbett D.S."/>
            <person name="Nagy L.G."/>
        </authorList>
    </citation>
    <scope>NUCLEOTIDE SEQUENCE [LARGE SCALE GENOMIC DNA]</scope>
    <source>
        <strain evidence="1 2">NL-1719</strain>
    </source>
</reference>
<organism evidence="1 2">
    <name type="scientific">Pluteus cervinus</name>
    <dbReference type="NCBI Taxonomy" id="181527"/>
    <lineage>
        <taxon>Eukaryota</taxon>
        <taxon>Fungi</taxon>
        <taxon>Dikarya</taxon>
        <taxon>Basidiomycota</taxon>
        <taxon>Agaricomycotina</taxon>
        <taxon>Agaricomycetes</taxon>
        <taxon>Agaricomycetidae</taxon>
        <taxon>Agaricales</taxon>
        <taxon>Pluteineae</taxon>
        <taxon>Pluteaceae</taxon>
        <taxon>Pluteus</taxon>
    </lineage>
</organism>
<proteinExistence type="predicted"/>
<evidence type="ECO:0000313" key="1">
    <source>
        <dbReference type="EMBL" id="TFK63105.1"/>
    </source>
</evidence>